<dbReference type="GO" id="GO:0097503">
    <property type="term" value="P:sialylation"/>
    <property type="evidence" value="ECO:0007669"/>
    <property type="project" value="TreeGrafter"/>
</dbReference>
<keyword evidence="5" id="KW-0964">Secreted</keyword>
<dbReference type="InterPro" id="IPR001675">
    <property type="entry name" value="Glyco_trans_29"/>
</dbReference>
<evidence type="ECO:0000256" key="7">
    <source>
        <dbReference type="ARBA" id="ARBA00022679"/>
    </source>
</evidence>
<evidence type="ECO:0000256" key="2">
    <source>
        <dbReference type="ARBA" id="ARBA00004613"/>
    </source>
</evidence>
<comment type="similarity">
    <text evidence="4">Belongs to the glycosyltransferase 29 family.</text>
</comment>
<organism evidence="22 23">
    <name type="scientific">Podarcis lilfordi</name>
    <name type="common">Lilford's wall lizard</name>
    <dbReference type="NCBI Taxonomy" id="74358"/>
    <lineage>
        <taxon>Eukaryota</taxon>
        <taxon>Metazoa</taxon>
        <taxon>Chordata</taxon>
        <taxon>Craniata</taxon>
        <taxon>Vertebrata</taxon>
        <taxon>Euteleostomi</taxon>
        <taxon>Lepidosauria</taxon>
        <taxon>Squamata</taxon>
        <taxon>Bifurcata</taxon>
        <taxon>Unidentata</taxon>
        <taxon>Episquamata</taxon>
        <taxon>Laterata</taxon>
        <taxon>Lacertibaenia</taxon>
        <taxon>Lacertidae</taxon>
        <taxon>Podarcis</taxon>
    </lineage>
</organism>
<dbReference type="PANTHER" id="PTHR46059">
    <property type="entry name" value="BETA-GALACTOSIDE ALPHA-2,6-SIALYLTRANSFERASE"/>
    <property type="match status" value="1"/>
</dbReference>
<evidence type="ECO:0000313" key="23">
    <source>
        <dbReference type="Proteomes" id="UP001178461"/>
    </source>
</evidence>
<evidence type="ECO:0000256" key="11">
    <source>
        <dbReference type="ARBA" id="ARBA00023034"/>
    </source>
</evidence>
<evidence type="ECO:0000256" key="12">
    <source>
        <dbReference type="ARBA" id="ARBA00023136"/>
    </source>
</evidence>
<keyword evidence="13" id="KW-1015">Disulfide bond</keyword>
<dbReference type="GO" id="GO:0032580">
    <property type="term" value="C:Golgi cisterna membrane"/>
    <property type="evidence" value="ECO:0007669"/>
    <property type="project" value="UniProtKB-SubCell"/>
</dbReference>
<evidence type="ECO:0000313" key="22">
    <source>
        <dbReference type="EMBL" id="CAI7934825.1"/>
    </source>
</evidence>
<dbReference type="Pfam" id="PF00777">
    <property type="entry name" value="Glyco_transf_29"/>
    <property type="match status" value="1"/>
</dbReference>
<dbReference type="Proteomes" id="UP001178461">
    <property type="component" value="Unassembled WGS sequence"/>
</dbReference>
<evidence type="ECO:0000256" key="14">
    <source>
        <dbReference type="ARBA" id="ARBA00023180"/>
    </source>
</evidence>
<evidence type="ECO:0000256" key="3">
    <source>
        <dbReference type="ARBA" id="ARBA00004922"/>
    </source>
</evidence>
<gene>
    <name evidence="22" type="ORF">PODLI_1B009051</name>
</gene>
<keyword evidence="7" id="KW-0808">Transferase</keyword>
<keyword evidence="10 21" id="KW-1133">Transmembrane helix</keyword>
<evidence type="ECO:0000256" key="18">
    <source>
        <dbReference type="ARBA" id="ARBA00076526"/>
    </source>
</evidence>
<dbReference type="InterPro" id="IPR038578">
    <property type="entry name" value="GT29-like_sf"/>
</dbReference>
<dbReference type="FunFam" id="3.90.1480.20:FF:000012">
    <property type="entry name" value="ST6 beta-galactoside alpha-2,6-sialyltransferase 1"/>
    <property type="match status" value="1"/>
</dbReference>
<name>A0AA35QPQ1_9SAUR</name>
<evidence type="ECO:0000256" key="20">
    <source>
        <dbReference type="ARBA" id="ARBA00080062"/>
    </source>
</evidence>
<evidence type="ECO:0000256" key="5">
    <source>
        <dbReference type="ARBA" id="ARBA00022525"/>
    </source>
</evidence>
<evidence type="ECO:0000256" key="10">
    <source>
        <dbReference type="ARBA" id="ARBA00022989"/>
    </source>
</evidence>
<evidence type="ECO:0000256" key="16">
    <source>
        <dbReference type="ARBA" id="ARBA00034329"/>
    </source>
</evidence>
<evidence type="ECO:0000256" key="4">
    <source>
        <dbReference type="ARBA" id="ARBA00006003"/>
    </source>
</evidence>
<evidence type="ECO:0000256" key="9">
    <source>
        <dbReference type="ARBA" id="ARBA00022968"/>
    </source>
</evidence>
<dbReference type="EMBL" id="CANTUW010000004">
    <property type="protein sequence ID" value="CAI7934825.1"/>
    <property type="molecule type" value="Genomic_DNA"/>
</dbReference>
<evidence type="ECO:0000256" key="6">
    <source>
        <dbReference type="ARBA" id="ARBA00022676"/>
    </source>
</evidence>
<dbReference type="PANTHER" id="PTHR46059:SF2">
    <property type="entry name" value="BETA-GALACTOSIDE ALPHA-2,6-SIALYLTRANSFERASE 1"/>
    <property type="match status" value="1"/>
</dbReference>
<evidence type="ECO:0000256" key="17">
    <source>
        <dbReference type="ARBA" id="ARBA00069321"/>
    </source>
</evidence>
<evidence type="ECO:0000256" key="1">
    <source>
        <dbReference type="ARBA" id="ARBA00004447"/>
    </source>
</evidence>
<dbReference type="GO" id="GO:0005576">
    <property type="term" value="C:extracellular region"/>
    <property type="evidence" value="ECO:0007669"/>
    <property type="project" value="UniProtKB-SubCell"/>
</dbReference>
<comment type="subcellular location">
    <subcellularLocation>
        <location evidence="1">Golgi apparatus</location>
        <location evidence="1">Golgi stack membrane</location>
        <topology evidence="1">Single-pass type II membrane protein</topology>
    </subcellularLocation>
    <subcellularLocation>
        <location evidence="2">Secreted</location>
    </subcellularLocation>
</comment>
<evidence type="ECO:0000256" key="13">
    <source>
        <dbReference type="ARBA" id="ARBA00023157"/>
    </source>
</evidence>
<feature type="transmembrane region" description="Helical" evidence="21">
    <location>
        <begin position="76"/>
        <end position="98"/>
    </location>
</feature>
<keyword evidence="14" id="KW-0325">Glycoprotein</keyword>
<keyword evidence="6" id="KW-0328">Glycosyltransferase</keyword>
<keyword evidence="8 21" id="KW-0812">Transmembrane</keyword>
<dbReference type="GO" id="GO:0018279">
    <property type="term" value="P:protein N-linked glycosylation via asparagine"/>
    <property type="evidence" value="ECO:0007669"/>
    <property type="project" value="TreeGrafter"/>
</dbReference>
<keyword evidence="23" id="KW-1185">Reference proteome</keyword>
<sequence length="521" mass="57261">MCSVYPVQWLPAGSLCSALGVRGKNASEYDMLLLSGLAWGASSLSGAPSEETGIVGPDPDNAPMDPWCCLRPPWRWGWGCAWLSFALLCLATLSLLCLQSGLVLRLAHHGAGGPPTSADAGVSRSLQLHSRSNRTLQRLLGAGPANLASAQQAPLWHFFLSGLWRFWHRLAEGLGRSWQGSRTTVQLQPLPWAAWQKKLSSGVLGPRLQQVFQNYQAMNKYRVPPGAAQHRGNPHATGTELLCQLQSRVAVTTLLGDEGPFADPEWRGLLPRRSLRQELGPLGKCAVVSSAGSMLGSGLGKEIDSHDAVLRFNGAPTTGYEQDVGTKTTIRLVNSQLMASPEQHFLDDQLYAQGALVAWDPAPFPGDLQEWFEAPDYPIFRPFRAMRSQRPQQLFHLLHPRVQWQLWGLVQEGAPEAVQRNPPSSGLLGTVLMLSLCDLVHVYEFLPSQRQSSRCHYYQDYVDEACTLGAYHPLLFEKDLVRRMNQGSPADLARLGRVTLPGFRALNCTLEEQQPGQGGMP</sequence>
<reference evidence="22" key="1">
    <citation type="submission" date="2022-12" db="EMBL/GenBank/DDBJ databases">
        <authorList>
            <person name="Alioto T."/>
            <person name="Alioto T."/>
            <person name="Gomez Garrido J."/>
        </authorList>
    </citation>
    <scope>NUCLEOTIDE SEQUENCE</scope>
</reference>
<keyword evidence="12 21" id="KW-0472">Membrane</keyword>
<keyword evidence="11" id="KW-0333">Golgi apparatus</keyword>
<evidence type="ECO:0000256" key="21">
    <source>
        <dbReference type="SAM" id="Phobius"/>
    </source>
</evidence>
<dbReference type="AlphaFoldDB" id="A0AA35QPQ1"/>
<dbReference type="Gene3D" id="3.90.1480.20">
    <property type="entry name" value="Glycosyl transferase family 29"/>
    <property type="match status" value="1"/>
</dbReference>
<comment type="catalytic activity">
    <reaction evidence="15">
        <text>a beta-D-galactoside + CMP-N-acetyl-beta-neuraminate = an N-acetyl-alpha-neuraminyl-(2-&gt;6)-beta-D-galactosyl derivative + CMP + H(+)</text>
        <dbReference type="Rhea" id="RHEA:52104"/>
        <dbReference type="ChEBI" id="CHEBI:15378"/>
        <dbReference type="ChEBI" id="CHEBI:28034"/>
        <dbReference type="ChEBI" id="CHEBI:57812"/>
        <dbReference type="ChEBI" id="CHEBI:60377"/>
        <dbReference type="ChEBI" id="CHEBI:136398"/>
        <dbReference type="EC" id="2.4.3.1"/>
    </reaction>
</comment>
<keyword evidence="9" id="KW-0735">Signal-anchor</keyword>
<comment type="pathway">
    <text evidence="3">Protein modification; protein glycosylation.</text>
</comment>
<dbReference type="GO" id="GO:0003835">
    <property type="term" value="F:beta-galactoside alpha-2,6-sialyltransferase activity"/>
    <property type="evidence" value="ECO:0007669"/>
    <property type="project" value="UniProtKB-EC"/>
</dbReference>
<protein>
    <recommendedName>
        <fullName evidence="17">Beta-galactoside alpha-2,6-sialyltransferase 1</fullName>
        <ecNumber evidence="16">2.4.3.1</ecNumber>
    </recommendedName>
    <alternativeName>
        <fullName evidence="20">CMP-N-acetylneuraminate-beta-galactosamide-alpha-2,6-sialyltransferase 1</fullName>
    </alternativeName>
    <alternativeName>
        <fullName evidence="19">ST6Gal I</fullName>
    </alternativeName>
    <alternativeName>
        <fullName evidence="18">Sialyltransferase 1</fullName>
    </alternativeName>
</protein>
<evidence type="ECO:0000256" key="15">
    <source>
        <dbReference type="ARBA" id="ARBA00034249"/>
    </source>
</evidence>
<evidence type="ECO:0000256" key="19">
    <source>
        <dbReference type="ARBA" id="ARBA00076676"/>
    </source>
</evidence>
<comment type="caution">
    <text evidence="22">The sequence shown here is derived from an EMBL/GenBank/DDBJ whole genome shotgun (WGS) entry which is preliminary data.</text>
</comment>
<evidence type="ECO:0000256" key="8">
    <source>
        <dbReference type="ARBA" id="ARBA00022692"/>
    </source>
</evidence>
<accession>A0AA35QPQ1</accession>
<proteinExistence type="inferred from homology"/>
<dbReference type="EC" id="2.4.3.1" evidence="16"/>